<name>A0A0E9SVF4_ANGAN</name>
<organism evidence="1">
    <name type="scientific">Anguilla anguilla</name>
    <name type="common">European freshwater eel</name>
    <name type="synonym">Muraena anguilla</name>
    <dbReference type="NCBI Taxonomy" id="7936"/>
    <lineage>
        <taxon>Eukaryota</taxon>
        <taxon>Metazoa</taxon>
        <taxon>Chordata</taxon>
        <taxon>Craniata</taxon>
        <taxon>Vertebrata</taxon>
        <taxon>Euteleostomi</taxon>
        <taxon>Actinopterygii</taxon>
        <taxon>Neopterygii</taxon>
        <taxon>Teleostei</taxon>
        <taxon>Anguilliformes</taxon>
        <taxon>Anguillidae</taxon>
        <taxon>Anguilla</taxon>
    </lineage>
</organism>
<protein>
    <submittedName>
        <fullName evidence="1">Uncharacterized protein</fullName>
    </submittedName>
</protein>
<reference evidence="1" key="2">
    <citation type="journal article" date="2015" name="Fish Shellfish Immunol.">
        <title>Early steps in the European eel (Anguilla anguilla)-Vibrio vulnificus interaction in the gills: Role of the RtxA13 toxin.</title>
        <authorList>
            <person name="Callol A."/>
            <person name="Pajuelo D."/>
            <person name="Ebbesson L."/>
            <person name="Teles M."/>
            <person name="MacKenzie S."/>
            <person name="Amaro C."/>
        </authorList>
    </citation>
    <scope>NUCLEOTIDE SEQUENCE</scope>
</reference>
<evidence type="ECO:0000313" key="1">
    <source>
        <dbReference type="EMBL" id="JAH45261.1"/>
    </source>
</evidence>
<accession>A0A0E9SVF4</accession>
<sequence>MGLDHIFDVLWCLQFTLHVKYNNRHFTLHVLFAYILTAIQQDGSDIIQYLV</sequence>
<reference evidence="1" key="1">
    <citation type="submission" date="2014-11" db="EMBL/GenBank/DDBJ databases">
        <authorList>
            <person name="Amaro Gonzalez C."/>
        </authorList>
    </citation>
    <scope>NUCLEOTIDE SEQUENCE</scope>
</reference>
<proteinExistence type="predicted"/>
<dbReference type="AlphaFoldDB" id="A0A0E9SVF4"/>
<dbReference type="EMBL" id="GBXM01063316">
    <property type="protein sequence ID" value="JAH45261.1"/>
    <property type="molecule type" value="Transcribed_RNA"/>
</dbReference>